<dbReference type="PANTHER" id="PTHR45754:SF3">
    <property type="entry name" value="METHYLENETETRAHYDROFOLATE REDUCTASE (NADPH)"/>
    <property type="match status" value="1"/>
</dbReference>
<dbReference type="OrthoDB" id="1730723at2759"/>
<dbReference type="GO" id="GO:0071949">
    <property type="term" value="F:FAD binding"/>
    <property type="evidence" value="ECO:0007669"/>
    <property type="project" value="TreeGrafter"/>
</dbReference>
<dbReference type="Gene3D" id="3.20.20.220">
    <property type="match status" value="1"/>
</dbReference>
<dbReference type="GO" id="GO:0005829">
    <property type="term" value="C:cytosol"/>
    <property type="evidence" value="ECO:0007669"/>
    <property type="project" value="TreeGrafter"/>
</dbReference>
<protein>
    <recommendedName>
        <fullName evidence="7">Methylenetetrahydrofolate reductase</fullName>
    </recommendedName>
</protein>
<dbReference type="GO" id="GO:0004489">
    <property type="term" value="F:methylenetetrahydrofolate reductase [NAD(P)H] activity"/>
    <property type="evidence" value="ECO:0007669"/>
    <property type="project" value="InterPro"/>
</dbReference>
<evidence type="ECO:0000256" key="1">
    <source>
        <dbReference type="ARBA" id="ARBA00001974"/>
    </source>
</evidence>
<dbReference type="GO" id="GO:0035999">
    <property type="term" value="P:tetrahydrofolate interconversion"/>
    <property type="evidence" value="ECO:0007669"/>
    <property type="project" value="TreeGrafter"/>
</dbReference>
<evidence type="ECO:0000256" key="6">
    <source>
        <dbReference type="ARBA" id="ARBA00023002"/>
    </source>
</evidence>
<evidence type="ECO:0000313" key="8">
    <source>
        <dbReference type="EMBL" id="KAJ8444080.1"/>
    </source>
</evidence>
<dbReference type="Pfam" id="PF02219">
    <property type="entry name" value="MTHFR"/>
    <property type="match status" value="1"/>
</dbReference>
<dbReference type="Proteomes" id="UP001153076">
    <property type="component" value="Unassembled WGS sequence"/>
</dbReference>
<dbReference type="SUPFAM" id="SSF51730">
    <property type="entry name" value="FAD-linked oxidoreductase"/>
    <property type="match status" value="1"/>
</dbReference>
<evidence type="ECO:0000256" key="5">
    <source>
        <dbReference type="ARBA" id="ARBA00022827"/>
    </source>
</evidence>
<comment type="pathway">
    <text evidence="2 7">One-carbon metabolism; tetrahydrofolate interconversion.</text>
</comment>
<accession>A0A9Q1KIA7</accession>
<dbReference type="PANTHER" id="PTHR45754">
    <property type="entry name" value="METHYLENETETRAHYDROFOLATE REDUCTASE"/>
    <property type="match status" value="1"/>
</dbReference>
<comment type="caution">
    <text evidence="8">The sequence shown here is derived from an EMBL/GenBank/DDBJ whole genome shotgun (WGS) entry which is preliminary data.</text>
</comment>
<gene>
    <name evidence="8" type="ORF">Cgig2_025081</name>
</gene>
<keyword evidence="4 7" id="KW-0285">Flavoprotein</keyword>
<reference evidence="8" key="1">
    <citation type="submission" date="2022-04" db="EMBL/GenBank/DDBJ databases">
        <title>Carnegiea gigantea Genome sequencing and assembly v2.</title>
        <authorList>
            <person name="Copetti D."/>
            <person name="Sanderson M.J."/>
            <person name="Burquez A."/>
            <person name="Wojciechowski M.F."/>
        </authorList>
    </citation>
    <scope>NUCLEOTIDE SEQUENCE</scope>
    <source>
        <strain evidence="8">SGP5-SGP5p</strain>
        <tissue evidence="8">Aerial part</tissue>
    </source>
</reference>
<dbReference type="GO" id="GO:0009086">
    <property type="term" value="P:methionine biosynthetic process"/>
    <property type="evidence" value="ECO:0007669"/>
    <property type="project" value="TreeGrafter"/>
</dbReference>
<dbReference type="InterPro" id="IPR003171">
    <property type="entry name" value="Mehydrof_redctse-like"/>
</dbReference>
<evidence type="ECO:0000256" key="2">
    <source>
        <dbReference type="ARBA" id="ARBA00004777"/>
    </source>
</evidence>
<dbReference type="AlphaFoldDB" id="A0A9Q1KIA7"/>
<evidence type="ECO:0000256" key="3">
    <source>
        <dbReference type="ARBA" id="ARBA00006743"/>
    </source>
</evidence>
<comment type="cofactor">
    <cofactor evidence="1 7">
        <name>FAD</name>
        <dbReference type="ChEBI" id="CHEBI:57692"/>
    </cofactor>
</comment>
<dbReference type="InterPro" id="IPR029041">
    <property type="entry name" value="FAD-linked_oxidoreductase-like"/>
</dbReference>
<keyword evidence="9" id="KW-1185">Reference proteome</keyword>
<organism evidence="8 9">
    <name type="scientific">Carnegiea gigantea</name>
    <dbReference type="NCBI Taxonomy" id="171969"/>
    <lineage>
        <taxon>Eukaryota</taxon>
        <taxon>Viridiplantae</taxon>
        <taxon>Streptophyta</taxon>
        <taxon>Embryophyta</taxon>
        <taxon>Tracheophyta</taxon>
        <taxon>Spermatophyta</taxon>
        <taxon>Magnoliopsida</taxon>
        <taxon>eudicotyledons</taxon>
        <taxon>Gunneridae</taxon>
        <taxon>Pentapetalae</taxon>
        <taxon>Caryophyllales</taxon>
        <taxon>Cactineae</taxon>
        <taxon>Cactaceae</taxon>
        <taxon>Cactoideae</taxon>
        <taxon>Echinocereeae</taxon>
        <taxon>Carnegiea</taxon>
    </lineage>
</organism>
<comment type="similarity">
    <text evidence="3 7">Belongs to the methylenetetrahydrofolate reductase family.</text>
</comment>
<evidence type="ECO:0000256" key="4">
    <source>
        <dbReference type="ARBA" id="ARBA00022630"/>
    </source>
</evidence>
<name>A0A9Q1KIA7_9CARY</name>
<evidence type="ECO:0000256" key="7">
    <source>
        <dbReference type="RuleBase" id="RU003862"/>
    </source>
</evidence>
<keyword evidence="6 7" id="KW-0560">Oxidoreductase</keyword>
<evidence type="ECO:0000313" key="9">
    <source>
        <dbReference type="Proteomes" id="UP001153076"/>
    </source>
</evidence>
<keyword evidence="5 7" id="KW-0274">FAD</keyword>
<dbReference type="EMBL" id="JAKOGI010000107">
    <property type="protein sequence ID" value="KAJ8444080.1"/>
    <property type="molecule type" value="Genomic_DNA"/>
</dbReference>
<proteinExistence type="inferred from homology"/>
<sequence length="163" mass="18154">MWRTRPSSPSNSSHRREKEVVENLFERMERMVVHGPAFCDITWGAGGSTADLTLEIANRMQNIVCVETMMHLTCTNMPVEKIDHALETIKSNGLQNVLALRGEPPHGQDKFVQVEGNQAILKEGSRSVILIGVEAVNEGFELREIGENGVMRRENGGCSAFKF</sequence>